<name>A0A9X0CQD3_9CNID</name>
<feature type="region of interest" description="Disordered" evidence="1">
    <location>
        <begin position="163"/>
        <end position="201"/>
    </location>
</feature>
<keyword evidence="3" id="KW-1185">Reference proteome</keyword>
<evidence type="ECO:0000256" key="1">
    <source>
        <dbReference type="SAM" id="MobiDB-lite"/>
    </source>
</evidence>
<dbReference type="EMBL" id="MU826842">
    <property type="protein sequence ID" value="KAJ7371805.1"/>
    <property type="molecule type" value="Genomic_DNA"/>
</dbReference>
<dbReference type="Proteomes" id="UP001163046">
    <property type="component" value="Unassembled WGS sequence"/>
</dbReference>
<accession>A0A9X0CQD3</accession>
<dbReference type="AlphaFoldDB" id="A0A9X0CQD3"/>
<evidence type="ECO:0000313" key="3">
    <source>
        <dbReference type="Proteomes" id="UP001163046"/>
    </source>
</evidence>
<proteinExistence type="predicted"/>
<gene>
    <name evidence="2" type="ORF">OS493_023146</name>
</gene>
<comment type="caution">
    <text evidence="2">The sequence shown here is derived from an EMBL/GenBank/DDBJ whole genome shotgun (WGS) entry which is preliminary data.</text>
</comment>
<reference evidence="2" key="1">
    <citation type="submission" date="2023-01" db="EMBL/GenBank/DDBJ databases">
        <title>Genome assembly of the deep-sea coral Lophelia pertusa.</title>
        <authorList>
            <person name="Herrera S."/>
            <person name="Cordes E."/>
        </authorList>
    </citation>
    <scope>NUCLEOTIDE SEQUENCE</scope>
    <source>
        <strain evidence="2">USNM1676648</strain>
        <tissue evidence="2">Polyp</tissue>
    </source>
</reference>
<evidence type="ECO:0000313" key="2">
    <source>
        <dbReference type="EMBL" id="KAJ7371805.1"/>
    </source>
</evidence>
<sequence>MATVDALFDGSWRSPVSSDLASVSDVISERRVSSESTDSEVLLDDAPSLDDVFDVLDAMDPFRPGQPMNAPLTTPSAHLMGDPSQLYRSNGVYQLPNAHVSSSWNPWNAFQSFNFGLVKGLQNPSRGLITAVRRLCELLSRPRSDHLDSVFVRLLNNLLKEMEDASQPQSKRPRRNSGSRQAVFKRQRKWPNKSTSDAERSFERARIGLRHSFPSMSKSLPAISTRAGRCTEIVDLTGLEDCEKKNFEQQQDSKVEKERFIALEDTMSDFISSVSTLKSLSNASQTQSK</sequence>
<organism evidence="2 3">
    <name type="scientific">Desmophyllum pertusum</name>
    <dbReference type="NCBI Taxonomy" id="174260"/>
    <lineage>
        <taxon>Eukaryota</taxon>
        <taxon>Metazoa</taxon>
        <taxon>Cnidaria</taxon>
        <taxon>Anthozoa</taxon>
        <taxon>Hexacorallia</taxon>
        <taxon>Scleractinia</taxon>
        <taxon>Caryophylliina</taxon>
        <taxon>Caryophylliidae</taxon>
        <taxon>Desmophyllum</taxon>
    </lineage>
</organism>
<feature type="compositionally biased region" description="Basic residues" evidence="1">
    <location>
        <begin position="171"/>
        <end position="191"/>
    </location>
</feature>
<protein>
    <submittedName>
        <fullName evidence="2">Uncharacterized protein</fullName>
    </submittedName>
</protein>
<dbReference type="OrthoDB" id="5975660at2759"/>